<dbReference type="GO" id="GO:0006631">
    <property type="term" value="P:fatty acid metabolic process"/>
    <property type="evidence" value="ECO:0007669"/>
    <property type="project" value="TreeGrafter"/>
</dbReference>
<gene>
    <name evidence="5" type="ORF">FHW18_000717</name>
</gene>
<accession>A0A7Y9IQY4</accession>
<sequence>MLPIQNPLEGIVYPDEPLARTWVAAGAWQGRTVGDALRDTAAAYPDRPSFISDERTLTFRELDEATDRLAAALLHLGLHSGDRAIFQMGTTIDTVLALLGCYKAGIIPVCSVPQHREVEIGQLTEQSDARGYFVQADIGTFDLVAFAGKMRERHASLQHLIVARGNDPGNHTSLDALIDTMPLAAARERLAQLRLSPRDVLSFQLSGGTTGVPKIIPRFHGEYLGHSVGWAKVYGITADSRVIWSLPLLHNAGQLYALIPPVALGVTTVLMPKVDVPRMLELIATHRVTHALSIGPIAPQIMAYGDVGTHDLASLRLFATMSRSEQLEAHLGLPCSNLFGITEGLLLGSGPDAPAFARHHTQGASGCPLDDLRLLVPDTETPVEPGQMGELCFKGPSAIPGFYKAPEANAKAFTSDGYYRTGDMMTAHIVDGVTYYAFEGRLRDNVNRGGEKIGCEEVEGFVSMHPAIADAKLVPMPDAFYGEKGCVYVVLRPGHAAPDVKTLGAFLVAQGLARYKCPERIEIIDAFPLTRVGKVDKPALKARIAALLESETASSSAAAVPVAAPPTALTT</sequence>
<evidence type="ECO:0000313" key="5">
    <source>
        <dbReference type="EMBL" id="NYE81446.1"/>
    </source>
</evidence>
<dbReference type="PANTHER" id="PTHR43201:SF5">
    <property type="entry name" value="MEDIUM-CHAIN ACYL-COA LIGASE ACSF2, MITOCHONDRIAL"/>
    <property type="match status" value="1"/>
</dbReference>
<dbReference type="GO" id="GO:0031956">
    <property type="term" value="F:medium-chain fatty acid-CoA ligase activity"/>
    <property type="evidence" value="ECO:0007669"/>
    <property type="project" value="TreeGrafter"/>
</dbReference>
<comment type="similarity">
    <text evidence="1">Belongs to the ATP-dependent AMP-binding enzyme family.</text>
</comment>
<evidence type="ECO:0000259" key="3">
    <source>
        <dbReference type="Pfam" id="PF00501"/>
    </source>
</evidence>
<feature type="domain" description="AMP-dependent synthetase/ligase" evidence="3">
    <location>
        <begin position="38"/>
        <end position="403"/>
    </location>
</feature>
<protein>
    <submittedName>
        <fullName evidence="5">Non-ribosomal peptide synthetase component E (Peptide arylation enzyme)</fullName>
    </submittedName>
</protein>
<dbReference type="RefSeq" id="WP_179583471.1">
    <property type="nucleotide sequence ID" value="NZ_JACBYR010000001.1"/>
</dbReference>
<dbReference type="Gene3D" id="3.30.300.30">
    <property type="match status" value="1"/>
</dbReference>
<name>A0A7Y9IQY4_9BURK</name>
<dbReference type="PROSITE" id="PS00455">
    <property type="entry name" value="AMP_BINDING"/>
    <property type="match status" value="1"/>
</dbReference>
<feature type="domain" description="AMP-binding enzyme C-terminal" evidence="4">
    <location>
        <begin position="457"/>
        <end position="534"/>
    </location>
</feature>
<dbReference type="Gene3D" id="2.30.38.10">
    <property type="entry name" value="Luciferase, Domain 3"/>
    <property type="match status" value="1"/>
</dbReference>
<proteinExistence type="inferred from homology"/>
<dbReference type="AlphaFoldDB" id="A0A7Y9IQY4"/>
<keyword evidence="6" id="KW-1185">Reference proteome</keyword>
<dbReference type="InterPro" id="IPR025110">
    <property type="entry name" value="AMP-bd_C"/>
</dbReference>
<evidence type="ECO:0000313" key="6">
    <source>
        <dbReference type="Proteomes" id="UP000542125"/>
    </source>
</evidence>
<dbReference type="InterPro" id="IPR045851">
    <property type="entry name" value="AMP-bd_C_sf"/>
</dbReference>
<reference evidence="5 6" key="1">
    <citation type="submission" date="2020-07" db="EMBL/GenBank/DDBJ databases">
        <title>Genomic Encyclopedia of Type Strains, Phase IV (KMG-V): Genome sequencing to study the core and pangenomes of soil and plant-associated prokaryotes.</title>
        <authorList>
            <person name="Whitman W."/>
        </authorList>
    </citation>
    <scope>NUCLEOTIDE SEQUENCE [LARGE SCALE GENOMIC DNA]</scope>
    <source>
        <strain evidence="5 6">SAS40</strain>
    </source>
</reference>
<dbReference type="PANTHER" id="PTHR43201">
    <property type="entry name" value="ACYL-COA SYNTHETASE"/>
    <property type="match status" value="1"/>
</dbReference>
<dbReference type="EMBL" id="JACBYR010000001">
    <property type="protein sequence ID" value="NYE81446.1"/>
    <property type="molecule type" value="Genomic_DNA"/>
</dbReference>
<dbReference type="Gene3D" id="3.40.50.980">
    <property type="match status" value="2"/>
</dbReference>
<keyword evidence="2" id="KW-0436">Ligase</keyword>
<evidence type="ECO:0000256" key="1">
    <source>
        <dbReference type="ARBA" id="ARBA00006432"/>
    </source>
</evidence>
<dbReference type="SUPFAM" id="SSF56801">
    <property type="entry name" value="Acetyl-CoA synthetase-like"/>
    <property type="match status" value="1"/>
</dbReference>
<comment type="caution">
    <text evidence="5">The sequence shown here is derived from an EMBL/GenBank/DDBJ whole genome shotgun (WGS) entry which is preliminary data.</text>
</comment>
<dbReference type="Pfam" id="PF13193">
    <property type="entry name" value="AMP-binding_C"/>
    <property type="match status" value="1"/>
</dbReference>
<evidence type="ECO:0000259" key="4">
    <source>
        <dbReference type="Pfam" id="PF13193"/>
    </source>
</evidence>
<evidence type="ECO:0000256" key="2">
    <source>
        <dbReference type="ARBA" id="ARBA00022598"/>
    </source>
</evidence>
<dbReference type="Pfam" id="PF00501">
    <property type="entry name" value="AMP-binding"/>
    <property type="match status" value="1"/>
</dbReference>
<dbReference type="Proteomes" id="UP000542125">
    <property type="component" value="Unassembled WGS sequence"/>
</dbReference>
<dbReference type="InterPro" id="IPR000873">
    <property type="entry name" value="AMP-dep_synth/lig_dom"/>
</dbReference>
<dbReference type="InterPro" id="IPR020845">
    <property type="entry name" value="AMP-binding_CS"/>
</dbReference>
<organism evidence="5 6">
    <name type="scientific">Pigmentiphaga litoralis</name>
    <dbReference type="NCBI Taxonomy" id="516702"/>
    <lineage>
        <taxon>Bacteria</taxon>
        <taxon>Pseudomonadati</taxon>
        <taxon>Pseudomonadota</taxon>
        <taxon>Betaproteobacteria</taxon>
        <taxon>Burkholderiales</taxon>
        <taxon>Alcaligenaceae</taxon>
        <taxon>Pigmentiphaga</taxon>
    </lineage>
</organism>